<feature type="active site" description="Proton donor" evidence="7">
    <location>
        <position position="95"/>
    </location>
</feature>
<evidence type="ECO:0000256" key="1">
    <source>
        <dbReference type="ARBA" id="ARBA00004861"/>
    </source>
</evidence>
<dbReference type="GO" id="GO:0006207">
    <property type="term" value="P:'de novo' pyrimidine nucleobase biosynthetic process"/>
    <property type="evidence" value="ECO:0007669"/>
    <property type="project" value="InterPro"/>
</dbReference>
<dbReference type="PANTHER" id="PTHR43375">
    <property type="entry name" value="OROTIDINE 5'-PHOSPHATE DECARBOXYLASE"/>
    <property type="match status" value="1"/>
</dbReference>
<keyword evidence="4 7" id="KW-0665">Pyrimidine biosynthesis</keyword>
<dbReference type="NCBIfam" id="TIGR02127">
    <property type="entry name" value="pyrF_sub2"/>
    <property type="match status" value="1"/>
</dbReference>
<dbReference type="CDD" id="cd04725">
    <property type="entry name" value="OMP_decarboxylase_like"/>
    <property type="match status" value="1"/>
</dbReference>
<dbReference type="GO" id="GO:0004590">
    <property type="term" value="F:orotidine-5'-phosphate decarboxylase activity"/>
    <property type="evidence" value="ECO:0007669"/>
    <property type="project" value="UniProtKB-UniRule"/>
</dbReference>
<evidence type="ECO:0000256" key="3">
    <source>
        <dbReference type="ARBA" id="ARBA00022793"/>
    </source>
</evidence>
<comment type="caution">
    <text evidence="9">The sequence shown here is derived from an EMBL/GenBank/DDBJ whole genome shotgun (WGS) entry which is preliminary data.</text>
</comment>
<comment type="catalytic activity">
    <reaction evidence="6 7">
        <text>orotidine 5'-phosphate + H(+) = UMP + CO2</text>
        <dbReference type="Rhea" id="RHEA:11596"/>
        <dbReference type="ChEBI" id="CHEBI:15378"/>
        <dbReference type="ChEBI" id="CHEBI:16526"/>
        <dbReference type="ChEBI" id="CHEBI:57538"/>
        <dbReference type="ChEBI" id="CHEBI:57865"/>
        <dbReference type="EC" id="4.1.1.23"/>
    </reaction>
</comment>
<dbReference type="HAMAP" id="MF_01215">
    <property type="entry name" value="OMPdecase_type2"/>
    <property type="match status" value="1"/>
</dbReference>
<dbReference type="InterPro" id="IPR011995">
    <property type="entry name" value="OMPdecase_type-2"/>
</dbReference>
<evidence type="ECO:0000256" key="5">
    <source>
        <dbReference type="ARBA" id="ARBA00023239"/>
    </source>
</evidence>
<evidence type="ECO:0000256" key="7">
    <source>
        <dbReference type="HAMAP-Rule" id="MF_01215"/>
    </source>
</evidence>
<organism evidence="9 10">
    <name type="scientific">Endozoicomonas elysicola</name>
    <dbReference type="NCBI Taxonomy" id="305900"/>
    <lineage>
        <taxon>Bacteria</taxon>
        <taxon>Pseudomonadati</taxon>
        <taxon>Pseudomonadota</taxon>
        <taxon>Gammaproteobacteria</taxon>
        <taxon>Oceanospirillales</taxon>
        <taxon>Endozoicomonadaceae</taxon>
        <taxon>Endozoicomonas</taxon>
    </lineage>
</organism>
<keyword evidence="10" id="KW-1185">Reference proteome</keyword>
<dbReference type="EMBL" id="JOJP01000001">
    <property type="protein sequence ID" value="KEI69543.1"/>
    <property type="molecule type" value="Genomic_DNA"/>
</dbReference>
<dbReference type="PANTHER" id="PTHR43375:SF1">
    <property type="entry name" value="OROTIDINE 5'-PHOSPHATE DECARBOXYLASE"/>
    <property type="match status" value="1"/>
</dbReference>
<dbReference type="RefSeq" id="WP_020582025.1">
    <property type="nucleotide sequence ID" value="NZ_JOJP01000001.1"/>
</dbReference>
<dbReference type="SUPFAM" id="SSF51366">
    <property type="entry name" value="Ribulose-phoshate binding barrel"/>
    <property type="match status" value="1"/>
</dbReference>
<evidence type="ECO:0000313" key="10">
    <source>
        <dbReference type="Proteomes" id="UP000027997"/>
    </source>
</evidence>
<sequence>MGFLDRVQAAMEKNNSLLCVGLDPSPERFPASIQAMEKPIFEFNKAIIDATADLVCSYKPQAAYYHACGAEDQLAMTIDYIRTQYPDIPVILDSKRGDIGSTASQYAIEAFERYQADAVTVNPYMGIDTIEPFSSYADKGTVVLCRTSNPGAAAIQNLLVQQDSSVENGNTAMLYEVIARMCKEQWNGNNNILLVVGATNPTELKRIREITGDMTFLVPGLGAQGGDVEATVKNGLNSEGKGIIVNSSRGIIYASGGDDFAEAARNAAVKLRDQVNLYR</sequence>
<dbReference type="SMART" id="SM00934">
    <property type="entry name" value="OMPdecase"/>
    <property type="match status" value="1"/>
</dbReference>
<dbReference type="GO" id="GO:0044205">
    <property type="term" value="P:'de novo' UMP biosynthetic process"/>
    <property type="evidence" value="ECO:0007669"/>
    <property type="project" value="UniProtKB-UniRule"/>
</dbReference>
<keyword evidence="3 7" id="KW-0210">Decarboxylase</keyword>
<dbReference type="eggNOG" id="COG0284">
    <property type="taxonomic scope" value="Bacteria"/>
</dbReference>
<gene>
    <name evidence="7" type="primary">pyrF</name>
    <name evidence="9" type="ORF">GV64_01235</name>
</gene>
<dbReference type="InterPro" id="IPR018089">
    <property type="entry name" value="OMPdecase_AS"/>
</dbReference>
<name>A0A081K5W7_9GAMM</name>
<dbReference type="UniPathway" id="UPA00070">
    <property type="reaction ID" value="UER00120"/>
</dbReference>
<dbReference type="Gene3D" id="3.20.20.70">
    <property type="entry name" value="Aldolase class I"/>
    <property type="match status" value="1"/>
</dbReference>
<dbReference type="STRING" id="305900.GV64_01235"/>
<dbReference type="AlphaFoldDB" id="A0A081K5W7"/>
<proteinExistence type="inferred from homology"/>
<keyword evidence="5 7" id="KW-0456">Lyase</keyword>
<comment type="similarity">
    <text evidence="2 7">Belongs to the OMP decarboxylase family. Type 2 subfamily.</text>
</comment>
<accession>A0A081K5W7</accession>
<protein>
    <recommendedName>
        <fullName evidence="7">Orotidine 5'-phosphate decarboxylase</fullName>
        <ecNumber evidence="7">4.1.1.23</ecNumber>
    </recommendedName>
    <alternativeName>
        <fullName evidence="7">OMP decarboxylase</fullName>
        <shortName evidence="7">OMPDCase</shortName>
        <shortName evidence="7">OMPdecase</shortName>
    </alternativeName>
</protein>
<feature type="domain" description="Orotidine 5'-phosphate decarboxylase" evidence="8">
    <location>
        <begin position="17"/>
        <end position="264"/>
    </location>
</feature>
<evidence type="ECO:0000256" key="4">
    <source>
        <dbReference type="ARBA" id="ARBA00022975"/>
    </source>
</evidence>
<evidence type="ECO:0000313" key="9">
    <source>
        <dbReference type="EMBL" id="KEI69543.1"/>
    </source>
</evidence>
<dbReference type="InterPro" id="IPR011060">
    <property type="entry name" value="RibuloseP-bd_barrel"/>
</dbReference>
<dbReference type="Proteomes" id="UP000027997">
    <property type="component" value="Unassembled WGS sequence"/>
</dbReference>
<dbReference type="InterPro" id="IPR013785">
    <property type="entry name" value="Aldolase_TIM"/>
</dbReference>
<dbReference type="EC" id="4.1.1.23" evidence="7"/>
<evidence type="ECO:0000259" key="8">
    <source>
        <dbReference type="SMART" id="SM00934"/>
    </source>
</evidence>
<reference evidence="9 10" key="1">
    <citation type="submission" date="2014-06" db="EMBL/GenBank/DDBJ databases">
        <title>Whole Genome Sequences of Three Symbiotic Endozoicomonas Bacteria.</title>
        <authorList>
            <person name="Neave M.J."/>
            <person name="Apprill A."/>
            <person name="Voolstra C.R."/>
        </authorList>
    </citation>
    <scope>NUCLEOTIDE SEQUENCE [LARGE SCALE GENOMIC DNA]</scope>
    <source>
        <strain evidence="9 10">DSM 22380</strain>
    </source>
</reference>
<comment type="pathway">
    <text evidence="1 7">Pyrimidine metabolism; UMP biosynthesis via de novo pathway; UMP from orotate: step 2/2.</text>
</comment>
<evidence type="ECO:0000256" key="6">
    <source>
        <dbReference type="ARBA" id="ARBA00049157"/>
    </source>
</evidence>
<dbReference type="PROSITE" id="PS00156">
    <property type="entry name" value="OMPDECASE"/>
    <property type="match status" value="1"/>
</dbReference>
<dbReference type="InterPro" id="IPR001754">
    <property type="entry name" value="OMPdeCOase_dom"/>
</dbReference>
<evidence type="ECO:0000256" key="2">
    <source>
        <dbReference type="ARBA" id="ARBA00008847"/>
    </source>
</evidence>
<dbReference type="Pfam" id="PF00215">
    <property type="entry name" value="OMPdecase"/>
    <property type="match status" value="1"/>
</dbReference>